<dbReference type="EMBL" id="RJKL01000001">
    <property type="protein sequence ID" value="ROP28818.1"/>
    <property type="molecule type" value="Genomic_DNA"/>
</dbReference>
<name>A0A3N1GF57_9ACTN</name>
<keyword evidence="1" id="KW-0067">ATP-binding</keyword>
<dbReference type="PANTHER" id="PTHR39217:SF1">
    <property type="entry name" value="GLUTATHIONE SYNTHETASE"/>
    <property type="match status" value="1"/>
</dbReference>
<evidence type="ECO:0000256" key="1">
    <source>
        <dbReference type="PROSITE-ProRule" id="PRU00409"/>
    </source>
</evidence>
<dbReference type="InterPro" id="IPR053191">
    <property type="entry name" value="DcsG_Biosynth_Enzyme"/>
</dbReference>
<sequence length="328" mass="35468">MTAEAGGLGHQNALAHDRGAGYKIFMIHDKSGRATRVALVTADIFPDLYEDDHPLRDALLARGAAVDAVRWDDPAADWDGYDLVVLRSPWDYTSRRDEFVAWARTVSRLANPADIVEWNTDKHYLGELAAAGLPITPTTFVEPGEAWTPPEAGEWVIKPTISVGSRDTGRYLLPEDLTAARALAERLSAAGRTTMVQPYLAAVDTAGETAILCLPDATGALTFSHAIRKGPLLNGRGERLGEYSEDITTRTPSARERDLAERVLGLVPGGADRLLYARIDLVPGQDGAPLLLELELAEPTLFLRTADGAAARLADAILRRIRVSSRAG</sequence>
<organism evidence="3 4">
    <name type="scientific">Couchioplanes caeruleus</name>
    <dbReference type="NCBI Taxonomy" id="56438"/>
    <lineage>
        <taxon>Bacteria</taxon>
        <taxon>Bacillati</taxon>
        <taxon>Actinomycetota</taxon>
        <taxon>Actinomycetes</taxon>
        <taxon>Micromonosporales</taxon>
        <taxon>Micromonosporaceae</taxon>
        <taxon>Couchioplanes</taxon>
    </lineage>
</organism>
<dbReference type="PANTHER" id="PTHR39217">
    <property type="match status" value="1"/>
</dbReference>
<proteinExistence type="predicted"/>
<dbReference type="GO" id="GO:0005524">
    <property type="term" value="F:ATP binding"/>
    <property type="evidence" value="ECO:0007669"/>
    <property type="project" value="UniProtKB-UniRule"/>
</dbReference>
<dbReference type="SUPFAM" id="SSF56059">
    <property type="entry name" value="Glutathione synthetase ATP-binding domain-like"/>
    <property type="match status" value="1"/>
</dbReference>
<evidence type="ECO:0000313" key="4">
    <source>
        <dbReference type="Proteomes" id="UP000271683"/>
    </source>
</evidence>
<keyword evidence="1" id="KW-0547">Nucleotide-binding</keyword>
<dbReference type="PROSITE" id="PS50975">
    <property type="entry name" value="ATP_GRASP"/>
    <property type="match status" value="1"/>
</dbReference>
<protein>
    <recommendedName>
        <fullName evidence="2">ATP-grasp domain-containing protein</fullName>
    </recommendedName>
</protein>
<feature type="domain" description="ATP-grasp" evidence="2">
    <location>
        <begin position="125"/>
        <end position="322"/>
    </location>
</feature>
<comment type="caution">
    <text evidence="3">The sequence shown here is derived from an EMBL/GenBank/DDBJ whole genome shotgun (WGS) entry which is preliminary data.</text>
</comment>
<reference evidence="3 4" key="1">
    <citation type="submission" date="2018-11" db="EMBL/GenBank/DDBJ databases">
        <title>Sequencing the genomes of 1000 actinobacteria strains.</title>
        <authorList>
            <person name="Klenk H.-P."/>
        </authorList>
    </citation>
    <scope>NUCLEOTIDE SEQUENCE [LARGE SCALE GENOMIC DNA]</scope>
    <source>
        <strain evidence="3 4">DSM 43634</strain>
    </source>
</reference>
<evidence type="ECO:0000313" key="3">
    <source>
        <dbReference type="EMBL" id="ROP28818.1"/>
    </source>
</evidence>
<evidence type="ECO:0000259" key="2">
    <source>
        <dbReference type="PROSITE" id="PS50975"/>
    </source>
</evidence>
<dbReference type="InterPro" id="IPR011761">
    <property type="entry name" value="ATP-grasp"/>
</dbReference>
<dbReference type="Proteomes" id="UP000271683">
    <property type="component" value="Unassembled WGS sequence"/>
</dbReference>
<accession>A0A3N1GF57</accession>
<gene>
    <name evidence="3" type="ORF">EDD30_1595</name>
</gene>
<dbReference type="AlphaFoldDB" id="A0A3N1GF57"/>
<dbReference type="GO" id="GO:0046872">
    <property type="term" value="F:metal ion binding"/>
    <property type="evidence" value="ECO:0007669"/>
    <property type="project" value="InterPro"/>
</dbReference>